<dbReference type="EMBL" id="BMJS01000065">
    <property type="protein sequence ID" value="GGG08192.1"/>
    <property type="molecule type" value="Genomic_DNA"/>
</dbReference>
<dbReference type="Proteomes" id="UP000636949">
    <property type="component" value="Unassembled WGS sequence"/>
</dbReference>
<keyword evidence="2" id="KW-1185">Reference proteome</keyword>
<name>A0A8J2Z6S8_9GAMM</name>
<proteinExistence type="predicted"/>
<organism evidence="1 2">
    <name type="scientific">Cysteiniphilum litorale</name>
    <dbReference type="NCBI Taxonomy" id="2056700"/>
    <lineage>
        <taxon>Bacteria</taxon>
        <taxon>Pseudomonadati</taxon>
        <taxon>Pseudomonadota</taxon>
        <taxon>Gammaproteobacteria</taxon>
        <taxon>Thiotrichales</taxon>
        <taxon>Fastidiosibacteraceae</taxon>
        <taxon>Cysteiniphilum</taxon>
    </lineage>
</organism>
<protein>
    <submittedName>
        <fullName evidence="1">Uncharacterized protein</fullName>
    </submittedName>
</protein>
<gene>
    <name evidence="1" type="ORF">GCM10010995_27180</name>
</gene>
<evidence type="ECO:0000313" key="1">
    <source>
        <dbReference type="EMBL" id="GGG08192.1"/>
    </source>
</evidence>
<accession>A0A8J2Z6S8</accession>
<reference evidence="1" key="2">
    <citation type="submission" date="2020-09" db="EMBL/GenBank/DDBJ databases">
        <authorList>
            <person name="Sun Q."/>
            <person name="Zhou Y."/>
        </authorList>
    </citation>
    <scope>NUCLEOTIDE SEQUENCE</scope>
    <source>
        <strain evidence="1">CGMCC 1.15758</strain>
    </source>
</reference>
<dbReference type="RefSeq" id="WP_117004040.1">
    <property type="nucleotide sequence ID" value="NZ_BMJS01000065.1"/>
</dbReference>
<evidence type="ECO:0000313" key="2">
    <source>
        <dbReference type="Proteomes" id="UP000636949"/>
    </source>
</evidence>
<dbReference type="AlphaFoldDB" id="A0A8J2Z6S8"/>
<sequence length="66" mass="7789">MDNKEAIVRDELETNKTNKTNQKIKKTETTKINKTAEAEFKAGQRLFEHWFLSDYLQAERSIKDVD</sequence>
<comment type="caution">
    <text evidence="1">The sequence shown here is derived from an EMBL/GenBank/DDBJ whole genome shotgun (WGS) entry which is preliminary data.</text>
</comment>
<reference evidence="1" key="1">
    <citation type="journal article" date="2014" name="Int. J. Syst. Evol. Microbiol.">
        <title>Complete genome sequence of Corynebacterium casei LMG S-19264T (=DSM 44701T), isolated from a smear-ripened cheese.</title>
        <authorList>
            <consortium name="US DOE Joint Genome Institute (JGI-PGF)"/>
            <person name="Walter F."/>
            <person name="Albersmeier A."/>
            <person name="Kalinowski J."/>
            <person name="Ruckert C."/>
        </authorList>
    </citation>
    <scope>NUCLEOTIDE SEQUENCE</scope>
    <source>
        <strain evidence="1">CGMCC 1.15758</strain>
    </source>
</reference>